<gene>
    <name evidence="1" type="ORF">GBG19_11480</name>
</gene>
<dbReference type="EMBL" id="WFKK01000036">
    <property type="protein sequence ID" value="KAB7887006.1"/>
    <property type="molecule type" value="Genomic_DNA"/>
</dbReference>
<protein>
    <submittedName>
        <fullName evidence="1">Uncharacterized protein</fullName>
    </submittedName>
</protein>
<dbReference type="Proteomes" id="UP000472839">
    <property type="component" value="Unassembled WGS sequence"/>
</dbReference>
<comment type="caution">
    <text evidence="1">The sequence shown here is derived from an EMBL/GenBank/DDBJ whole genome shotgun (WGS) entry which is preliminary data.</text>
</comment>
<evidence type="ECO:0000313" key="2">
    <source>
        <dbReference type="Proteomes" id="UP000472839"/>
    </source>
</evidence>
<dbReference type="AlphaFoldDB" id="A0A6L4WS81"/>
<proteinExistence type="predicted"/>
<name>A0A6L4WS81_9BACT</name>
<reference evidence="1 2" key="1">
    <citation type="submission" date="2019-10" db="EMBL/GenBank/DDBJ databases">
        <title>Poseidonibacter ostreae sp. nov., isolated from the gut of the Ostrea denselamellosa.</title>
        <authorList>
            <person name="Choi A."/>
        </authorList>
    </citation>
    <scope>NUCLEOTIDE SEQUENCE [LARGE SCALE GENOMIC DNA]</scope>
    <source>
        <strain evidence="1 2">SJOD-M-33</strain>
    </source>
</reference>
<evidence type="ECO:0000313" key="1">
    <source>
        <dbReference type="EMBL" id="KAB7887006.1"/>
    </source>
</evidence>
<accession>A0A6L4WS81</accession>
<sequence>MRVKHLDIILNALNLDRASLDKKVENGLEDFVQVLKSYSFPYNNLTILNTNEKANLHTMKNGVVITPEIDCRINQFINDVRRKKVDAFVAIKKYDEEIYKEFLLNLEESMIAQPMLSAYFNIVSGDVLVPNNTEFINILQQKTEMFRDAPNNQSKSNGKKRYNIF</sequence>
<organism evidence="1 2">
    <name type="scientific">Poseidonibacter ostreae</name>
    <dbReference type="NCBI Taxonomy" id="2654171"/>
    <lineage>
        <taxon>Bacteria</taxon>
        <taxon>Pseudomonadati</taxon>
        <taxon>Campylobacterota</taxon>
        <taxon>Epsilonproteobacteria</taxon>
        <taxon>Campylobacterales</taxon>
        <taxon>Arcobacteraceae</taxon>
        <taxon>Poseidonibacter</taxon>
    </lineage>
</organism>